<dbReference type="Proteomes" id="UP000239002">
    <property type="component" value="Unassembled WGS sequence"/>
</dbReference>
<reference evidence="4 5" key="1">
    <citation type="submission" date="2018-02" db="EMBL/GenBank/DDBJ databases">
        <title>Genomic Encyclopedia of Archaeal and Bacterial Type Strains, Phase II (KMG-II): from individual species to whole genera.</title>
        <authorList>
            <person name="Goeker M."/>
        </authorList>
    </citation>
    <scope>NUCLEOTIDE SEQUENCE [LARGE SCALE GENOMIC DNA]</scope>
    <source>
        <strain evidence="4 5">DSM 16809</strain>
    </source>
</reference>
<feature type="domain" description="Gliding motility protein SprA N-terminal" evidence="3">
    <location>
        <begin position="57"/>
        <end position="444"/>
    </location>
</feature>
<gene>
    <name evidence="4" type="ORF">LY01_00791</name>
</gene>
<sequence length="2412" mass="271909">MRYSNNNLRAFVFLLSLFVFAFAKAQQPTTTPQDSVRTGARIGRVSLPNPPSIVTLYTYDANLDRYVYSSSFNGYNIDFPFILTREQYLDRVLKEQMSNYFKEKAAAIAGRTEEDKEKQKDLLPNFYVNSELFASIFGGTEIDVDPQGSVEVDLGLLFNRSDNPSFSPRNRQNLTFDFNQRINLSLVGKVGTRLQVNANYDTQSTFNFQNQIKLDYTPTEDDILQSIEVGNVSMPLNSQLIRGAQSLFGIKTELQFGKTRITAVFSEQQSESTTVQAAGGATINDFDFFSLDYDENRHYFLSHYFRDNYDTSLENYPFINNNIQITRAEVWITNRGNSTQDVRNLVAIQDIGEANPDNIGLGTQPGGFINVAANSFPDNENNDFNPEGINGGGQTILNSQIREIATVQAGFGSATVNEGFDYVTLENARKLTAQEYTLNTQLGYISLRQRLNNDEVLAVAFQYTVGGQVYQVGEFANDGVVATDVVVNANPNQPAVNNQSLVVKLLKSNLTNVSQPIWDLMMKNVYNLGGFQLTQEDFKLNIFYQYPPELNYITAAEGTLTNPAVPLPGDVDQTTLIRVFNLDRLNQQGDPQPAGDGFFDYLPGITIDPENGRIIFTTVEPFGSHLFDKLNTGSGTEDYEVPSTYNANQEQYVYRDMYRTTKAQALQSADKNKYLIKGEYKATGQEGIPIGGFNVPRGSVTVTAGGRTLQEGIDYTVDYQLGRVIILDQALLNSNTPIQVSTENNSVFNQQTKRFTGINVEHKFSEDFILGGTFLNLKERPITQKSTYGFEPINNTIIGANFLYNTEVPFLTRLANKLPNVDTDVVSNLSLRGEFAYLFPGSPAGDNFGGEAAAYVDDFEGSQTSIDILTPFSWSLASTPMAFEGNGSTATPLEYNFSRAKLAWYSIDPIFYGNQRPDGITDDDVSDYRTRRVFVDEIFPNVDLQQGQQQVINTLDLSYYPNERGQYNYNPLAAGTNVLPNPADNWGGIMRSFSSTDFEQTNVEYVQFWIMDPFQYDATNNGGTISINLGSISEDILKDNRKQFENGLPNDGGTLLTTNTAYGKVPVNQSLVYAFDTDGAERDNQDIGLDGYDDNEELTDFPTFGPFDPAGDNYEYFLATTGDIFTRYKNYNGTEGNSPTTVTQDDRGATTLPDVEDINRDNTMNTIDSYYEYDIEIFPGMDVTTSDYIFDTKTVQTVLPNGNTLDTRWVQFRVPLNDPNREEVGGIADFRAIRFMRMYLSDFEVDTFLRFGSLDLVRGDYRRYTESLDDTDPIASDDPTVFEVEGVNIENNESRTPIPYRLPPGVEREELRTQNQNIRQNEQSLALSVCDLEPGDARGVFKNIRIDMRQYESLKMFVHAESLVNEISVDDDDLEAFVRIGVDFTQNYYEIRLPLKPTAFGTDVREEIWPVANNFDIDLSLLQSIKAQVLGDNTLNISNLNFFDQADLDPASAGEENQHQYGIKGNPNFGDIRAMMIGVRNATTNNICGEIWVNEMRLAGLKNQGGYAAVMNMDANIADFASVSATGRRSTVGFGAIEQGPQERSREDVTQYDVTTNVSLGKLLPQKWGVSLPFSYSIGEETITPQYDPQFEDIELETRLDNATSDAERDAIQEQSEDYTRRQSINLIGVRKERTGDAKPMPYDIENFTFSGSYNQTDQRNFEVEKFQDQSVNVGGTYNYAFPKLELEPFKNAAWLNNSYLKFIKDLNFNPLPNNFSAGLNVLRQYNTQKFRDLQLDTNPVDLNGDGLPDAQNITIAPLTNRNFTMNHQYAINWDLTKSLQVNLSANSDRLIRDYVNEDDTIDENYTVWTDFFDEGIPNSHSQQMQLTYKLPFDKFPFLAFAKANYTYTSNFNWTRNQQQFAQLDGIPDLGNSIQNANTHRINGTLDLDKLYRYVGLEKKKFGVTANAARSRTRSRTPRPNEAAQNDKKDKTPKKNFGNKAYNTLIGVVTSVKRAQINYQETNGIFLPGYTPDIGFIGTLKPTSGFVFGSQAEVRDLAARRGWLTLYQDFNQQYSEVETRQLDFNFKVDLLKDLSIDILGNRAYQETQTENYVINTDNTGSFSYQPLTPNTFGNYNITNLMIGTAFQKSTIDESATFDTFRSNRLAVADRLATSFYGANNFTRDADGYPLGFSRNSQQVLLPAFLAAYEGRDVEKQDSNAFRNIPLPNWTVKYTGLMNLKWFKKNFRRFSINHGYRSSYTINQFQTNLDFTAGDSAFAYADQGDALNQNGDFKSERLFFNINLAEQFSPLIKIDMEMKNSLSVAAELRRDRAISLSFDNNLLTEINGNELILGLGYRIKDLRFKSNFGGRSKIIKSDLNLRMDGSVRDNVTIIRYLDLGTEENLQNGIFTDASQATAGQTIYGLKFTADYNLSQAFTAIFYYDHTFSKFAISTAFPQTTIRSGFTLRYTFGN</sequence>
<dbReference type="InterPro" id="IPR026377">
    <property type="entry name" value="Cell_surface_SprA"/>
</dbReference>
<name>A0A2S6IS36_9FLAO</name>
<feature type="domain" description="Gliding motility protein SprA N-terminal" evidence="3">
    <location>
        <begin position="1108"/>
        <end position="1600"/>
    </location>
</feature>
<dbReference type="InterPro" id="IPR025684">
    <property type="entry name" value="SprA_N_dom"/>
</dbReference>
<proteinExistence type="predicted"/>
<comment type="caution">
    <text evidence="4">The sequence shown here is derived from an EMBL/GenBank/DDBJ whole genome shotgun (WGS) entry which is preliminary data.</text>
</comment>
<feature type="signal peptide" evidence="2">
    <location>
        <begin position="1"/>
        <end position="25"/>
    </location>
</feature>
<accession>A0A2S6IS36</accession>
<dbReference type="OrthoDB" id="9806090at2"/>
<dbReference type="NCBIfam" id="TIGR04189">
    <property type="entry name" value="surface_SprA"/>
    <property type="match status" value="1"/>
</dbReference>
<evidence type="ECO:0000313" key="5">
    <source>
        <dbReference type="Proteomes" id="UP000239002"/>
    </source>
</evidence>
<evidence type="ECO:0000256" key="1">
    <source>
        <dbReference type="SAM" id="MobiDB-lite"/>
    </source>
</evidence>
<organism evidence="4 5">
    <name type="scientific">Nonlabens xylanidelens</name>
    <dbReference type="NCBI Taxonomy" id="191564"/>
    <lineage>
        <taxon>Bacteria</taxon>
        <taxon>Pseudomonadati</taxon>
        <taxon>Bacteroidota</taxon>
        <taxon>Flavobacteriia</taxon>
        <taxon>Flavobacteriales</taxon>
        <taxon>Flavobacteriaceae</taxon>
        <taxon>Nonlabens</taxon>
    </lineage>
</organism>
<keyword evidence="2" id="KW-0732">Signal</keyword>
<keyword evidence="5" id="KW-1185">Reference proteome</keyword>
<evidence type="ECO:0000259" key="3">
    <source>
        <dbReference type="Pfam" id="PF14349"/>
    </source>
</evidence>
<feature type="chain" id="PRO_5015745511" evidence="2">
    <location>
        <begin position="26"/>
        <end position="2412"/>
    </location>
</feature>
<protein>
    <submittedName>
        <fullName evidence="4">Protein involved in gliding motility SprA</fullName>
    </submittedName>
</protein>
<dbReference type="EMBL" id="PTJE01000001">
    <property type="protein sequence ID" value="PPK96965.1"/>
    <property type="molecule type" value="Genomic_DNA"/>
</dbReference>
<evidence type="ECO:0000313" key="4">
    <source>
        <dbReference type="EMBL" id="PPK96965.1"/>
    </source>
</evidence>
<feature type="region of interest" description="Disordered" evidence="1">
    <location>
        <begin position="1906"/>
        <end position="1937"/>
    </location>
</feature>
<evidence type="ECO:0000256" key="2">
    <source>
        <dbReference type="SAM" id="SignalP"/>
    </source>
</evidence>
<dbReference type="Pfam" id="PF14349">
    <property type="entry name" value="SprA_N"/>
    <property type="match status" value="2"/>
</dbReference>